<dbReference type="PROSITE" id="PS00028">
    <property type="entry name" value="ZINC_FINGER_C2H2_1"/>
    <property type="match status" value="1"/>
</dbReference>
<dbReference type="EMBL" id="MN740134">
    <property type="protein sequence ID" value="QHT89045.1"/>
    <property type="molecule type" value="Genomic_DNA"/>
</dbReference>
<dbReference type="Gene3D" id="3.30.160.60">
    <property type="entry name" value="Classic Zinc Finger"/>
    <property type="match status" value="1"/>
</dbReference>
<sequence length="233" mass="26809">MSSSIQLTMDNNIFNISINIAELLSKGAININLNNLLHEKQVTIPVAEVINDTTNVTFRKPKLLKKAKQFLLIEEPIQKENNDEKKKKYISHTYEKDECGFLKCPYCDCKKKNLSTISMHVSVNHASEMGKEVNAHKCDYPNCGKSFPIKTRLLHHIKNHHQIENLCCPFPNCEYIDSKNKATLYTHYVRKHMNYETMCKGTICNTCNEDKNTGIIYHLATCHPCSPFCKTIR</sequence>
<evidence type="ECO:0000259" key="1">
    <source>
        <dbReference type="PROSITE" id="PS50157"/>
    </source>
</evidence>
<accession>A0A6C0I9H0</accession>
<feature type="domain" description="C2H2-type" evidence="1">
    <location>
        <begin position="136"/>
        <end position="166"/>
    </location>
</feature>
<reference evidence="2" key="1">
    <citation type="journal article" date="2020" name="Nature">
        <title>Giant virus diversity and host interactions through global metagenomics.</title>
        <authorList>
            <person name="Schulz F."/>
            <person name="Roux S."/>
            <person name="Paez-Espino D."/>
            <person name="Jungbluth S."/>
            <person name="Walsh D.A."/>
            <person name="Denef V.J."/>
            <person name="McMahon K.D."/>
            <person name="Konstantinidis K.T."/>
            <person name="Eloe-Fadrosh E.A."/>
            <person name="Kyrpides N.C."/>
            <person name="Woyke T."/>
        </authorList>
    </citation>
    <scope>NUCLEOTIDE SEQUENCE</scope>
    <source>
        <strain evidence="2">GVMAG-M-3300023184-51</strain>
    </source>
</reference>
<evidence type="ECO:0000313" key="2">
    <source>
        <dbReference type="EMBL" id="QHT89045.1"/>
    </source>
</evidence>
<dbReference type="AlphaFoldDB" id="A0A6C0I9H0"/>
<dbReference type="SMART" id="SM00355">
    <property type="entry name" value="ZnF_C2H2"/>
    <property type="match status" value="3"/>
</dbReference>
<protein>
    <recommendedName>
        <fullName evidence="1">C2H2-type domain-containing protein</fullName>
    </recommendedName>
</protein>
<name>A0A6C0I9H0_9ZZZZ</name>
<dbReference type="InterPro" id="IPR013087">
    <property type="entry name" value="Znf_C2H2_type"/>
</dbReference>
<organism evidence="2">
    <name type="scientific">viral metagenome</name>
    <dbReference type="NCBI Taxonomy" id="1070528"/>
    <lineage>
        <taxon>unclassified sequences</taxon>
        <taxon>metagenomes</taxon>
        <taxon>organismal metagenomes</taxon>
    </lineage>
</organism>
<proteinExistence type="predicted"/>
<dbReference type="PROSITE" id="PS50157">
    <property type="entry name" value="ZINC_FINGER_C2H2_2"/>
    <property type="match status" value="1"/>
</dbReference>